<dbReference type="PANTHER" id="PTHR23001:SF3">
    <property type="entry name" value="EUKARYOTIC TRANSLATION INITIATION FACTOR 2 SUBUNIT 2"/>
    <property type="match status" value="1"/>
</dbReference>
<evidence type="ECO:0000256" key="9">
    <source>
        <dbReference type="HAMAP-Rule" id="MF_00232"/>
    </source>
</evidence>
<organism evidence="12 13">
    <name type="scientific">Halorussus limi</name>
    <dbReference type="NCBI Taxonomy" id="2938695"/>
    <lineage>
        <taxon>Archaea</taxon>
        <taxon>Methanobacteriati</taxon>
        <taxon>Methanobacteriota</taxon>
        <taxon>Stenosarchaea group</taxon>
        <taxon>Halobacteria</taxon>
        <taxon>Halobacteriales</taxon>
        <taxon>Haladaptataceae</taxon>
        <taxon>Halorussus</taxon>
    </lineage>
</organism>
<dbReference type="AlphaFoldDB" id="A0A8U0HUX0"/>
<keyword evidence="5 9" id="KW-0396">Initiation factor</keyword>
<evidence type="ECO:0000313" key="12">
    <source>
        <dbReference type="EMBL" id="UPV74496.1"/>
    </source>
</evidence>
<gene>
    <name evidence="9" type="primary">eif2b</name>
    <name evidence="12" type="ORF">M0R89_00140</name>
</gene>
<keyword evidence="6 9" id="KW-0648">Protein biosynthesis</keyword>
<dbReference type="InterPro" id="IPR004458">
    <property type="entry name" value="TIF2_bsu_arc"/>
</dbReference>
<dbReference type="SMART" id="SM00653">
    <property type="entry name" value="eIF2B_5"/>
    <property type="match status" value="1"/>
</dbReference>
<dbReference type="Proteomes" id="UP000830729">
    <property type="component" value="Chromosome"/>
</dbReference>
<dbReference type="InterPro" id="IPR045196">
    <property type="entry name" value="IF2/IF5"/>
</dbReference>
<reference evidence="12 13" key="1">
    <citation type="submission" date="2022-04" db="EMBL/GenBank/DDBJ databases">
        <title>Diverse halophilic archaea isolated from saline environments.</title>
        <authorList>
            <person name="Cui H.-L."/>
        </authorList>
    </citation>
    <scope>NUCLEOTIDE SEQUENCE [LARGE SCALE GENOMIC DNA]</scope>
    <source>
        <strain evidence="12 13">XZYJT49</strain>
    </source>
</reference>
<feature type="domain" description="Translation initiation factor IF2/IF5" evidence="11">
    <location>
        <begin position="22"/>
        <end position="130"/>
    </location>
</feature>
<sequence length="135" mass="15204">MEGYDDHLERAMDETPEIEGSGDRFDVPDADVRQEGNVTVYENFQDTLDRLGRDEDRVLKFLQNELGTSAHIDESGRARLTGEFSQRRIEDAVDDYVEEFVLCPECGLPDTQLEREQGALLLRCEACGARSATSS</sequence>
<evidence type="ECO:0000256" key="4">
    <source>
        <dbReference type="ARBA" id="ARBA00022314"/>
    </source>
</evidence>
<feature type="compositionally biased region" description="Basic and acidic residues" evidence="10">
    <location>
        <begin position="1"/>
        <end position="13"/>
    </location>
</feature>
<dbReference type="GO" id="GO:0003743">
    <property type="term" value="F:translation initiation factor activity"/>
    <property type="evidence" value="ECO:0007669"/>
    <property type="project" value="UniProtKB-UniRule"/>
</dbReference>
<evidence type="ECO:0000256" key="10">
    <source>
        <dbReference type="SAM" id="MobiDB-lite"/>
    </source>
</evidence>
<dbReference type="Pfam" id="PF01873">
    <property type="entry name" value="eIF-5_eIF-2B"/>
    <property type="match status" value="1"/>
</dbReference>
<accession>A0A8U0HUX0</accession>
<comment type="function">
    <text evidence="1 9">eIF-2 functions in the early steps of protein synthesis by forming a ternary complex with GTP and initiator tRNA.</text>
</comment>
<dbReference type="NCBIfam" id="NF003067">
    <property type="entry name" value="PRK03988.1"/>
    <property type="match status" value="1"/>
</dbReference>
<name>A0A8U0HUX0_9EURY</name>
<dbReference type="PANTHER" id="PTHR23001">
    <property type="entry name" value="EUKARYOTIC TRANSLATION INITIATION FACTOR"/>
    <property type="match status" value="1"/>
</dbReference>
<dbReference type="SUPFAM" id="SSF100966">
    <property type="entry name" value="Translation initiation factor 2 beta, aIF2beta, N-terminal domain"/>
    <property type="match status" value="1"/>
</dbReference>
<evidence type="ECO:0000256" key="8">
    <source>
        <dbReference type="ARBA" id="ARBA00032408"/>
    </source>
</evidence>
<evidence type="ECO:0000313" key="13">
    <source>
        <dbReference type="Proteomes" id="UP000830729"/>
    </source>
</evidence>
<evidence type="ECO:0000256" key="2">
    <source>
        <dbReference type="ARBA" id="ARBA00010397"/>
    </source>
</evidence>
<dbReference type="EMBL" id="CP096659">
    <property type="protein sequence ID" value="UPV74496.1"/>
    <property type="molecule type" value="Genomic_DNA"/>
</dbReference>
<dbReference type="InterPro" id="IPR002735">
    <property type="entry name" value="Transl_init_fac_IF2/IF5_dom"/>
</dbReference>
<comment type="similarity">
    <text evidence="2 9">Belongs to the eIF-2-beta/eIF-5 family.</text>
</comment>
<dbReference type="Gene3D" id="3.30.30.170">
    <property type="match status" value="1"/>
</dbReference>
<evidence type="ECO:0000256" key="6">
    <source>
        <dbReference type="ARBA" id="ARBA00022917"/>
    </source>
</evidence>
<dbReference type="InterPro" id="IPR016190">
    <property type="entry name" value="Transl_init_fac_IF2/IF5_Zn-bd"/>
</dbReference>
<evidence type="ECO:0000256" key="3">
    <source>
        <dbReference type="ARBA" id="ARBA00011243"/>
    </source>
</evidence>
<dbReference type="KEGG" id="halx:M0R89_00140"/>
<proteinExistence type="inferred from homology"/>
<keyword evidence="13" id="KW-1185">Reference proteome</keyword>
<evidence type="ECO:0000259" key="11">
    <source>
        <dbReference type="SMART" id="SM00653"/>
    </source>
</evidence>
<dbReference type="HAMAP" id="MF_00232">
    <property type="entry name" value="eIF_2_beta"/>
    <property type="match status" value="1"/>
</dbReference>
<evidence type="ECO:0000256" key="5">
    <source>
        <dbReference type="ARBA" id="ARBA00022540"/>
    </source>
</evidence>
<dbReference type="RefSeq" id="WP_248650541.1">
    <property type="nucleotide sequence ID" value="NZ_CP096659.1"/>
</dbReference>
<dbReference type="GeneID" id="72183561"/>
<comment type="subunit">
    <text evidence="3 9">Heterotrimer composed of an alpha, a beta and a gamma chain.</text>
</comment>
<evidence type="ECO:0000256" key="7">
    <source>
        <dbReference type="ARBA" id="ARBA00031466"/>
    </source>
</evidence>
<dbReference type="InterPro" id="IPR016189">
    <property type="entry name" value="Transl_init_fac_IF2/IF5_N"/>
</dbReference>
<dbReference type="SUPFAM" id="SSF75689">
    <property type="entry name" value="Zinc-binding domain of translation initiation factor 2 beta"/>
    <property type="match status" value="1"/>
</dbReference>
<protein>
    <recommendedName>
        <fullName evidence="4 9">Translation initiation factor 2 subunit beta</fullName>
    </recommendedName>
    <alternativeName>
        <fullName evidence="7 9">aIF2-beta</fullName>
    </alternativeName>
    <alternativeName>
        <fullName evidence="8 9">eIF-2-beta</fullName>
    </alternativeName>
</protein>
<feature type="region of interest" description="Disordered" evidence="10">
    <location>
        <begin position="1"/>
        <end position="28"/>
    </location>
</feature>
<evidence type="ECO:0000256" key="1">
    <source>
        <dbReference type="ARBA" id="ARBA00003323"/>
    </source>
</evidence>